<reference evidence="1 2" key="1">
    <citation type="journal article" date="2013" name="Genome Announc.">
        <title>Complete genome sequence of Clostridium stercorarium subsp. stercorarium strain DSM 8532, a thermophilic degrader of plant cell wall fibers.</title>
        <authorList>
            <person name="Poehlein A."/>
            <person name="Zverlov V.V."/>
            <person name="Daniel R."/>
            <person name="Schwarz W.H."/>
            <person name="Liebl W."/>
        </authorList>
    </citation>
    <scope>NUCLEOTIDE SEQUENCE [LARGE SCALE GENOMIC DNA]</scope>
    <source>
        <strain evidence="2">ATCC 35414 / DSM 8532 / NCIMB 11754</strain>
    </source>
</reference>
<accession>L7VHK9</accession>
<dbReference type="AlphaFoldDB" id="L7VHK9"/>
<gene>
    <name evidence="1" type="ordered locus">Cst_c05080</name>
</gene>
<keyword evidence="2" id="KW-1185">Reference proteome</keyword>
<organism evidence="1 2">
    <name type="scientific">Thermoclostridium stercorarium (strain ATCC 35414 / DSM 8532 / NCIMB 11754)</name>
    <name type="common">Clostridium stercorarium</name>
    <dbReference type="NCBI Taxonomy" id="1121335"/>
    <lineage>
        <taxon>Bacteria</taxon>
        <taxon>Bacillati</taxon>
        <taxon>Bacillota</taxon>
        <taxon>Clostridia</taxon>
        <taxon>Eubacteriales</taxon>
        <taxon>Oscillospiraceae</taxon>
        <taxon>Thermoclostridium</taxon>
    </lineage>
</organism>
<dbReference type="KEGG" id="css:Cst_c05080"/>
<dbReference type="Proteomes" id="UP000011220">
    <property type="component" value="Chromosome"/>
</dbReference>
<dbReference type="STRING" id="1121335.Cst_c05080"/>
<proteinExistence type="predicted"/>
<protein>
    <submittedName>
        <fullName evidence="1">Uncharacterized protein</fullName>
    </submittedName>
</protein>
<evidence type="ECO:0000313" key="2">
    <source>
        <dbReference type="Proteomes" id="UP000011220"/>
    </source>
</evidence>
<dbReference type="EMBL" id="CP004044">
    <property type="protein sequence ID" value="AGC67530.1"/>
    <property type="molecule type" value="Genomic_DNA"/>
</dbReference>
<evidence type="ECO:0000313" key="1">
    <source>
        <dbReference type="EMBL" id="AGC67530.1"/>
    </source>
</evidence>
<name>L7VHK9_THES1</name>
<sequence length="38" mass="4600">MVLLRNHTDTFTVLINEVVNLAFNDIEFHFDRYPTYQI</sequence>
<dbReference type="PATRIC" id="fig|1121335.3.peg.492"/>